<reference evidence="1 2" key="1">
    <citation type="submission" date="2018-10" db="EMBL/GenBank/DDBJ databases">
        <title>Phylogenomics of Brevibacillus.</title>
        <authorList>
            <person name="Dunlap C."/>
        </authorList>
    </citation>
    <scope>NUCLEOTIDE SEQUENCE [LARGE SCALE GENOMIC DNA]</scope>
    <source>
        <strain evidence="1 2">JCM 15716</strain>
    </source>
</reference>
<dbReference type="OrthoDB" id="7820733at2"/>
<dbReference type="InterPro" id="IPR013783">
    <property type="entry name" value="Ig-like_fold"/>
</dbReference>
<organism evidence="1 2">
    <name type="scientific">Brevibacillus fluminis</name>
    <dbReference type="NCBI Taxonomy" id="511487"/>
    <lineage>
        <taxon>Bacteria</taxon>
        <taxon>Bacillati</taxon>
        <taxon>Bacillota</taxon>
        <taxon>Bacilli</taxon>
        <taxon>Bacillales</taxon>
        <taxon>Paenibacillaceae</taxon>
        <taxon>Brevibacillus</taxon>
    </lineage>
</organism>
<comment type="caution">
    <text evidence="1">The sequence shown here is derived from an EMBL/GenBank/DDBJ whole genome shotgun (WGS) entry which is preliminary data.</text>
</comment>
<accession>A0A3M8DP19</accession>
<name>A0A3M8DP19_9BACL</name>
<proteinExistence type="predicted"/>
<sequence>MALWIRNAGTYTLQGASGNIGLVGASKTKSFYTTDKVFCYSSNSNVLTGPHTWSSANATTFPLLSHTQSSQYDPSTDTYLRNNNGQISEYDTNNTLIRSMSITNIPQYNSHDGVITSLTGEKFIYYLVKATGELYQLNRNLIGTPVFVTTISPVYYQSQHALGGFYHQDFLYMINRTGTELQEISIQTGQPTRVAATTVSGLKCSYPMVSFAASQVIGTTHFFTLSDLNGTDFIHYEITLKNRNPQTPNIVTPDGTSTSPGIHDVQTAIRWSFFDLDERDLQSAYQLEITEVATDTIIYDSGKVKGLSNFFYTYTISLKIHELYKWRVRAWDYYDAESQWSRYAYFKTNQRPTVFPLTGVSHVTFHQPILGLTPRLHFRFTDPDNDPIREIYIKINRLSDFKEVLNRRFTPDPQDQYFDVPANILERGTTYYWTLNGFDAYGAAFYTNWTFFITTASAAPPMPLSPVHQERTTLQPSLVAELAIEQSGLSQHFQLDLSELPNFSVVRTYRTDESQAGWEAHNGKEWVPFPAKGVKKRTQYVQNASFEQSDTIGKLYNDWGTDGITVDDIFDLNAPPHTGSRAVRLIQQRPVLSQLKLSQGLSGIRPGERLRVNATVNVVRIAPGAEVSVQLSGTNFTHKGIVITERSSAYKSYSFEIVVPSNYWSSMQIDFAIKGAGYTECWLDALTVEAADVPSYQFVRFQPPEPLAPKVWYWRIASYNNLTKGEPLRYSTDRQLSNLLPLNYTDGGSGKSDYSVWDLELEGDASETSLMVEYPQHPEDKRAIHAVNQKPNANLSLIREYDSDFESGKYYLFLADMKSTYADCYIEFGEYKSATLQKPDLWETLWFKMPGKTAVLDYLKFHISPKEIGQHTYIANPRVYEISEMEYAKIGVDPLWSGFNLNTKYPFVDGTAYPSQSSSFRSGDVVSVALKKPIQTTAPANTFTMNAVCTIPSSRVSEHVPGISGNLRYAGTPVYKDGVITFMNDPNAYVKLQFTGTGIRWHGIKNADSCIASVLIDDRIAGQVDLYADSSRQEMLYECLNLPYGLHTITVKASQFSNPASTGTKMLTVSSFETIVDQKPGKFIVEACNNGFDEQPAWEDVTAIVTNGGKHVFANQNKTAAQWGVSTRLTILANGTFSPAMLDGFGFSFE</sequence>
<keyword evidence="2" id="KW-1185">Reference proteome</keyword>
<dbReference type="Pfam" id="PF25788">
    <property type="entry name" value="Ig_Rha78A_N"/>
    <property type="match status" value="1"/>
</dbReference>
<dbReference type="RefSeq" id="WP_122918117.1">
    <property type="nucleotide sequence ID" value="NZ_RHHQ01000008.1"/>
</dbReference>
<evidence type="ECO:0000313" key="1">
    <source>
        <dbReference type="EMBL" id="RNB89863.1"/>
    </source>
</evidence>
<dbReference type="AlphaFoldDB" id="A0A3M8DP19"/>
<evidence type="ECO:0000313" key="2">
    <source>
        <dbReference type="Proteomes" id="UP000271031"/>
    </source>
</evidence>
<gene>
    <name evidence="1" type="ORF">EDM56_11945</name>
</gene>
<dbReference type="EMBL" id="RHHQ01000008">
    <property type="protein sequence ID" value="RNB89863.1"/>
    <property type="molecule type" value="Genomic_DNA"/>
</dbReference>
<dbReference type="Gene3D" id="2.60.40.10">
    <property type="entry name" value="Immunoglobulins"/>
    <property type="match status" value="1"/>
</dbReference>
<dbReference type="Proteomes" id="UP000271031">
    <property type="component" value="Unassembled WGS sequence"/>
</dbReference>
<protein>
    <submittedName>
        <fullName evidence="1">Uncharacterized protein</fullName>
    </submittedName>
</protein>
<dbReference type="Gene3D" id="2.60.120.260">
    <property type="entry name" value="Galactose-binding domain-like"/>
    <property type="match status" value="2"/>
</dbReference>